<keyword evidence="2" id="KW-0547">Nucleotide-binding</keyword>
<dbReference type="GO" id="GO:0005524">
    <property type="term" value="F:ATP binding"/>
    <property type="evidence" value="ECO:0007669"/>
    <property type="project" value="UniProtKB-KW"/>
</dbReference>
<name>A0A090WKB7_NONUL</name>
<dbReference type="InterPro" id="IPR020575">
    <property type="entry name" value="Hsp90_N"/>
</dbReference>
<dbReference type="PROSITE" id="PS00298">
    <property type="entry name" value="HSP90"/>
    <property type="match status" value="1"/>
</dbReference>
<evidence type="ECO:0000256" key="1">
    <source>
        <dbReference type="ARBA" id="ARBA00008239"/>
    </source>
</evidence>
<dbReference type="SUPFAM" id="SSF55874">
    <property type="entry name" value="ATPase domain of HSP90 chaperone/DNA topoisomerase II/histidine kinase"/>
    <property type="match status" value="1"/>
</dbReference>
<protein>
    <submittedName>
        <fullName evidence="5">Chaperone protein HtpG</fullName>
    </submittedName>
</protein>
<keyword evidence="3" id="KW-0067">ATP-binding</keyword>
<proteinExistence type="inferred from homology"/>
<evidence type="ECO:0000313" key="6">
    <source>
        <dbReference type="Proteomes" id="UP000029647"/>
    </source>
</evidence>
<dbReference type="InterPro" id="IPR036890">
    <property type="entry name" value="HATPase_C_sf"/>
</dbReference>
<dbReference type="InterPro" id="IPR001404">
    <property type="entry name" value="Hsp90_fam"/>
</dbReference>
<keyword evidence="4" id="KW-0143">Chaperone</keyword>
<evidence type="ECO:0000256" key="3">
    <source>
        <dbReference type="ARBA" id="ARBA00022840"/>
    </source>
</evidence>
<comment type="caution">
    <text evidence="5">The sequence shown here is derived from an EMBL/GenBank/DDBJ whole genome shotgun (WGS) entry which is preliminary data.</text>
</comment>
<dbReference type="PANTHER" id="PTHR11528">
    <property type="entry name" value="HEAT SHOCK PROTEIN 90 FAMILY MEMBER"/>
    <property type="match status" value="1"/>
</dbReference>
<dbReference type="GO" id="GO:0016887">
    <property type="term" value="F:ATP hydrolysis activity"/>
    <property type="evidence" value="ECO:0007669"/>
    <property type="project" value="InterPro"/>
</dbReference>
<sequence>MSQKGTINVAVENIFPLIKKFLYSDHEIFLRELISNATDATLKLQHLARIGEAKVELGEQQIEVKIDKEAKTLHIIDQGLG</sequence>
<dbReference type="GO" id="GO:0051082">
    <property type="term" value="F:unfolded protein binding"/>
    <property type="evidence" value="ECO:0007669"/>
    <property type="project" value="InterPro"/>
</dbReference>
<reference evidence="5 6" key="1">
    <citation type="journal article" date="2014" name="Genome Announc.">
        <title>Draft Genome Sequences of Marine Flavobacterium Nonlabens Strains NR17, NR24, NR27, NR32, NR33, and Ara13.</title>
        <authorList>
            <person name="Nakanishi M."/>
            <person name="Meirelles P."/>
            <person name="Suzuki R."/>
            <person name="Takatani N."/>
            <person name="Mino S."/>
            <person name="Suda W."/>
            <person name="Oshima K."/>
            <person name="Hattori M."/>
            <person name="Ohkuma M."/>
            <person name="Hosokawa M."/>
            <person name="Miyashita K."/>
            <person name="Thompson F.L."/>
            <person name="Niwa A."/>
            <person name="Sawabe T."/>
            <person name="Sawabe T."/>
        </authorList>
    </citation>
    <scope>NUCLEOTIDE SEQUENCE [LARGE SCALE GENOMIC DNA]</scope>
    <source>
        <strain evidence="6">JCM19275</strain>
    </source>
</reference>
<dbReference type="Gene3D" id="3.30.565.10">
    <property type="entry name" value="Histidine kinase-like ATPase, C-terminal domain"/>
    <property type="match status" value="1"/>
</dbReference>
<evidence type="ECO:0000256" key="4">
    <source>
        <dbReference type="ARBA" id="ARBA00023186"/>
    </source>
</evidence>
<comment type="similarity">
    <text evidence="1">Belongs to the heat shock protein 90 family.</text>
</comment>
<evidence type="ECO:0000256" key="2">
    <source>
        <dbReference type="ARBA" id="ARBA00022741"/>
    </source>
</evidence>
<evidence type="ECO:0000313" key="5">
    <source>
        <dbReference type="EMBL" id="GAL76653.1"/>
    </source>
</evidence>
<dbReference type="InterPro" id="IPR019805">
    <property type="entry name" value="Heat_shock_protein_90_CS"/>
</dbReference>
<dbReference type="GO" id="GO:0140662">
    <property type="term" value="F:ATP-dependent protein folding chaperone"/>
    <property type="evidence" value="ECO:0007669"/>
    <property type="project" value="InterPro"/>
</dbReference>
<organism evidence="5 6">
    <name type="scientific">Nonlabens ulvanivorans</name>
    <name type="common">Persicivirga ulvanivorans</name>
    <dbReference type="NCBI Taxonomy" id="906888"/>
    <lineage>
        <taxon>Bacteria</taxon>
        <taxon>Pseudomonadati</taxon>
        <taxon>Bacteroidota</taxon>
        <taxon>Flavobacteriia</taxon>
        <taxon>Flavobacteriales</taxon>
        <taxon>Flavobacteriaceae</taxon>
        <taxon>Nonlabens</taxon>
    </lineage>
</organism>
<dbReference type="PRINTS" id="PR00775">
    <property type="entry name" value="HEATSHOCK90"/>
</dbReference>
<accession>A0A090WKB7</accession>
<gene>
    <name evidence="5" type="ORF">JCM19275_1801</name>
</gene>
<dbReference type="AlphaFoldDB" id="A0A090WKB7"/>
<dbReference type="EMBL" id="BBNT01000013">
    <property type="protein sequence ID" value="GAL76653.1"/>
    <property type="molecule type" value="Genomic_DNA"/>
</dbReference>
<dbReference type="Proteomes" id="UP000029647">
    <property type="component" value="Unassembled WGS sequence"/>
</dbReference>